<dbReference type="EMBL" id="JAGFBM010000001">
    <property type="protein sequence ID" value="MBO3083673.1"/>
    <property type="molecule type" value="Genomic_DNA"/>
</dbReference>
<comment type="similarity">
    <text evidence="1 2">Belongs to the UPF0235 family.</text>
</comment>
<dbReference type="Pfam" id="PF02594">
    <property type="entry name" value="DUF167"/>
    <property type="match status" value="1"/>
</dbReference>
<organism evidence="3 4">
    <name type="scientific">Cellulomonas fengjieae</name>
    <dbReference type="NCBI Taxonomy" id="2819978"/>
    <lineage>
        <taxon>Bacteria</taxon>
        <taxon>Bacillati</taxon>
        <taxon>Actinomycetota</taxon>
        <taxon>Actinomycetes</taxon>
        <taxon>Micrococcales</taxon>
        <taxon>Cellulomonadaceae</taxon>
        <taxon>Cellulomonas</taxon>
    </lineage>
</organism>
<proteinExistence type="inferred from homology"/>
<dbReference type="NCBIfam" id="TIGR00251">
    <property type="entry name" value="DUF167 family protein"/>
    <property type="match status" value="1"/>
</dbReference>
<comment type="caution">
    <text evidence="3">The sequence shown here is derived from an EMBL/GenBank/DDBJ whole genome shotgun (WGS) entry which is preliminary data.</text>
</comment>
<dbReference type="SUPFAM" id="SSF69786">
    <property type="entry name" value="YggU-like"/>
    <property type="match status" value="1"/>
</dbReference>
<dbReference type="InterPro" id="IPR003746">
    <property type="entry name" value="DUF167"/>
</dbReference>
<dbReference type="HAMAP" id="MF_00634">
    <property type="entry name" value="UPF0235"/>
    <property type="match status" value="1"/>
</dbReference>
<reference evidence="3 4" key="1">
    <citation type="submission" date="2021-03" db="EMBL/GenBank/DDBJ databases">
        <title>novel species in genus Cellulomonas.</title>
        <authorList>
            <person name="Zhang G."/>
        </authorList>
    </citation>
    <scope>NUCLEOTIDE SEQUENCE [LARGE SCALE GENOMIC DNA]</scope>
    <source>
        <strain evidence="4">zg-ZUI188</strain>
    </source>
</reference>
<accession>A0ABS3SD50</accession>
<dbReference type="SMART" id="SM01152">
    <property type="entry name" value="DUF167"/>
    <property type="match status" value="1"/>
</dbReference>
<evidence type="ECO:0000256" key="2">
    <source>
        <dbReference type="HAMAP-Rule" id="MF_00634"/>
    </source>
</evidence>
<dbReference type="RefSeq" id="WP_208212001.1">
    <property type="nucleotide sequence ID" value="NZ_CP074404.1"/>
</dbReference>
<protein>
    <recommendedName>
        <fullName evidence="2">UPF0235 protein J4035_03395</fullName>
    </recommendedName>
</protein>
<dbReference type="PANTHER" id="PTHR13420:SF7">
    <property type="entry name" value="UPF0235 PROTEIN C15ORF40"/>
    <property type="match status" value="1"/>
</dbReference>
<name>A0ABS3SD50_9CELL</name>
<dbReference type="InterPro" id="IPR036591">
    <property type="entry name" value="YggU-like_sf"/>
</dbReference>
<keyword evidence="4" id="KW-1185">Reference proteome</keyword>
<evidence type="ECO:0000313" key="4">
    <source>
        <dbReference type="Proteomes" id="UP000678317"/>
    </source>
</evidence>
<dbReference type="Proteomes" id="UP000678317">
    <property type="component" value="Unassembled WGS sequence"/>
</dbReference>
<dbReference type="Gene3D" id="3.30.1200.10">
    <property type="entry name" value="YggU-like"/>
    <property type="match status" value="1"/>
</dbReference>
<evidence type="ECO:0000256" key="1">
    <source>
        <dbReference type="ARBA" id="ARBA00010364"/>
    </source>
</evidence>
<gene>
    <name evidence="3" type="ORF">J4035_03395</name>
</gene>
<sequence>MKVAIRVRPGASRTAVGGTHAGRLVVAVSARAVDGAATRAALDALAGALGLRPRQVRLVSGATSRDKLVEIDADESVEARLEALRG</sequence>
<dbReference type="PANTHER" id="PTHR13420">
    <property type="entry name" value="UPF0235 PROTEIN C15ORF40"/>
    <property type="match status" value="1"/>
</dbReference>
<evidence type="ECO:0000313" key="3">
    <source>
        <dbReference type="EMBL" id="MBO3083673.1"/>
    </source>
</evidence>